<comment type="caution">
    <text evidence="8">Lacks conserved residue(s) required for the propagation of feature annotation.</text>
</comment>
<evidence type="ECO:0000256" key="7">
    <source>
        <dbReference type="ARBA" id="ARBA00023203"/>
    </source>
</evidence>
<dbReference type="FunFam" id="1.20.120.720:FF:000001">
    <property type="entry name" value="Myosin heavy chain, muscle"/>
    <property type="match status" value="1"/>
</dbReference>
<dbReference type="GO" id="GO:0016459">
    <property type="term" value="C:myosin complex"/>
    <property type="evidence" value="ECO:0007669"/>
    <property type="project" value="UniProtKB-KW"/>
</dbReference>
<name>A0A4W5PNJ6_9TELE</name>
<dbReference type="GO" id="GO:0016020">
    <property type="term" value="C:membrane"/>
    <property type="evidence" value="ECO:0007669"/>
    <property type="project" value="TreeGrafter"/>
</dbReference>
<dbReference type="GO" id="GO:0005524">
    <property type="term" value="F:ATP binding"/>
    <property type="evidence" value="ECO:0007669"/>
    <property type="project" value="UniProtKB-KW"/>
</dbReference>
<evidence type="ECO:0000256" key="2">
    <source>
        <dbReference type="ARBA" id="ARBA00022741"/>
    </source>
</evidence>
<keyword evidence="6" id="KW-0505">Motor protein</keyword>
<evidence type="ECO:0000256" key="6">
    <source>
        <dbReference type="ARBA" id="ARBA00023175"/>
    </source>
</evidence>
<reference evidence="11" key="1">
    <citation type="submission" date="2018-06" db="EMBL/GenBank/DDBJ databases">
        <title>Genome assembly of Danube salmon.</title>
        <authorList>
            <person name="Macqueen D.J."/>
            <person name="Gundappa M.K."/>
        </authorList>
    </citation>
    <scope>NUCLEOTIDE SEQUENCE [LARGE SCALE GENOMIC DNA]</scope>
</reference>
<keyword evidence="2" id="KW-0547">Nucleotide-binding</keyword>
<feature type="domain" description="Myosin motor" evidence="9">
    <location>
        <begin position="1"/>
        <end position="246"/>
    </location>
</feature>
<dbReference type="GO" id="GO:0007015">
    <property type="term" value="P:actin filament organization"/>
    <property type="evidence" value="ECO:0007669"/>
    <property type="project" value="TreeGrafter"/>
</dbReference>
<comment type="similarity">
    <text evidence="1 8">Belongs to the TRAFAC class myosin-kinesin ATPase superfamily. Myosin family.</text>
</comment>
<dbReference type="PANTHER" id="PTHR13140:SF857">
    <property type="entry name" value="MYOSIN-11"/>
    <property type="match status" value="1"/>
</dbReference>
<dbReference type="SMART" id="SM00242">
    <property type="entry name" value="MYSc"/>
    <property type="match status" value="1"/>
</dbReference>
<dbReference type="Ensembl" id="ENSHHUT00000068477.1">
    <property type="protein sequence ID" value="ENSHHUP00000066241.1"/>
    <property type="gene ID" value="ENSHHUG00000039048.1"/>
</dbReference>
<dbReference type="PROSITE" id="PS51456">
    <property type="entry name" value="MYOSIN_MOTOR"/>
    <property type="match status" value="1"/>
</dbReference>
<protein>
    <recommendedName>
        <fullName evidence="9">Myosin motor domain-containing protein</fullName>
    </recommendedName>
</protein>
<dbReference type="InterPro" id="IPR027417">
    <property type="entry name" value="P-loop_NTPase"/>
</dbReference>
<accession>A0A4W5PNJ6</accession>
<reference evidence="10" key="3">
    <citation type="submission" date="2025-09" db="UniProtKB">
        <authorList>
            <consortium name="Ensembl"/>
        </authorList>
    </citation>
    <scope>IDENTIFICATION</scope>
</reference>
<sequence length="333" mass="38559">MSQKKPELINMLLVSTNPYDYHFCSQGVTNVENVDDGGELMANDHAMEILGFTPDEKYCCYKIVGAIMHFGNMKSKQKQREEQAENDGTESADKASYLMGVSSADLINGLLHPRVKVRNEYVMKGQSVEQLNSFEQLCINFTNEKLQQYFNRHMFIREQEEYKREGIEWTFIDFGLDLQAGIDLIEKPLGIMYILEEECMFPKATDNSFKAKMYDNHIGKSSNFQKPRHYMKRKYEAHFELMHYAGVKSSNKLLSCLYENFVGSNSDQKTGGKEKRKKAASFQTMSQLYKENLNKLMTNLRCTLPHFVRCLIPNETKTPGMPQYNIQLRSKEV</sequence>
<evidence type="ECO:0000313" key="10">
    <source>
        <dbReference type="Ensembl" id="ENSHHUP00000066241.1"/>
    </source>
</evidence>
<dbReference type="InterPro" id="IPR036961">
    <property type="entry name" value="Kinesin_motor_dom_sf"/>
</dbReference>
<dbReference type="GO" id="GO:0000146">
    <property type="term" value="F:microfilament motor activity"/>
    <property type="evidence" value="ECO:0007669"/>
    <property type="project" value="TreeGrafter"/>
</dbReference>
<reference evidence="10" key="2">
    <citation type="submission" date="2025-08" db="UniProtKB">
        <authorList>
            <consortium name="Ensembl"/>
        </authorList>
    </citation>
    <scope>IDENTIFICATION</scope>
</reference>
<dbReference type="Gene3D" id="1.20.120.720">
    <property type="entry name" value="Myosin VI head, motor domain, U50 subdomain"/>
    <property type="match status" value="2"/>
</dbReference>
<keyword evidence="4" id="KW-0175">Coiled coil</keyword>
<dbReference type="PANTHER" id="PTHR13140">
    <property type="entry name" value="MYOSIN"/>
    <property type="match status" value="1"/>
</dbReference>
<evidence type="ECO:0000256" key="8">
    <source>
        <dbReference type="PROSITE-ProRule" id="PRU00782"/>
    </source>
</evidence>
<keyword evidence="5 8" id="KW-0518">Myosin</keyword>
<dbReference type="GeneTree" id="ENSGT00940000160318"/>
<dbReference type="PRINTS" id="PR00193">
    <property type="entry name" value="MYOSINHEAVY"/>
</dbReference>
<dbReference type="GO" id="GO:0005737">
    <property type="term" value="C:cytoplasm"/>
    <property type="evidence" value="ECO:0007669"/>
    <property type="project" value="TreeGrafter"/>
</dbReference>
<dbReference type="AlphaFoldDB" id="A0A4W5PNJ6"/>
<keyword evidence="11" id="KW-1185">Reference proteome</keyword>
<keyword evidence="7 8" id="KW-0009">Actin-binding</keyword>
<evidence type="ECO:0000256" key="4">
    <source>
        <dbReference type="ARBA" id="ARBA00023054"/>
    </source>
</evidence>
<dbReference type="GO" id="GO:0051015">
    <property type="term" value="F:actin filament binding"/>
    <property type="evidence" value="ECO:0007669"/>
    <property type="project" value="TreeGrafter"/>
</dbReference>
<dbReference type="Gene3D" id="1.10.10.820">
    <property type="match status" value="1"/>
</dbReference>
<evidence type="ECO:0000313" key="11">
    <source>
        <dbReference type="Proteomes" id="UP000314982"/>
    </source>
</evidence>
<dbReference type="Pfam" id="PF00063">
    <property type="entry name" value="Myosin_head"/>
    <property type="match status" value="2"/>
</dbReference>
<keyword evidence="3" id="KW-0067">ATP-binding</keyword>
<evidence type="ECO:0000256" key="3">
    <source>
        <dbReference type="ARBA" id="ARBA00022840"/>
    </source>
</evidence>
<organism evidence="10 11">
    <name type="scientific">Hucho hucho</name>
    <name type="common">huchen</name>
    <dbReference type="NCBI Taxonomy" id="62062"/>
    <lineage>
        <taxon>Eukaryota</taxon>
        <taxon>Metazoa</taxon>
        <taxon>Chordata</taxon>
        <taxon>Craniata</taxon>
        <taxon>Vertebrata</taxon>
        <taxon>Euteleostomi</taxon>
        <taxon>Actinopterygii</taxon>
        <taxon>Neopterygii</taxon>
        <taxon>Teleostei</taxon>
        <taxon>Protacanthopterygii</taxon>
        <taxon>Salmoniformes</taxon>
        <taxon>Salmonidae</taxon>
        <taxon>Salmoninae</taxon>
        <taxon>Hucho</taxon>
    </lineage>
</organism>
<dbReference type="InterPro" id="IPR001609">
    <property type="entry name" value="Myosin_head_motor_dom-like"/>
</dbReference>
<dbReference type="FunFam" id="1.10.10.820:FF:000001">
    <property type="entry name" value="Myosin heavy chain"/>
    <property type="match status" value="1"/>
</dbReference>
<evidence type="ECO:0000256" key="5">
    <source>
        <dbReference type="ARBA" id="ARBA00023123"/>
    </source>
</evidence>
<evidence type="ECO:0000259" key="9">
    <source>
        <dbReference type="PROSITE" id="PS51456"/>
    </source>
</evidence>
<dbReference type="Gene3D" id="1.20.58.530">
    <property type="match status" value="1"/>
</dbReference>
<dbReference type="Gene3D" id="3.40.850.10">
    <property type="entry name" value="Kinesin motor domain"/>
    <property type="match status" value="1"/>
</dbReference>
<proteinExistence type="inferred from homology"/>
<dbReference type="Proteomes" id="UP000314982">
    <property type="component" value="Unassembled WGS sequence"/>
</dbReference>
<dbReference type="SUPFAM" id="SSF52540">
    <property type="entry name" value="P-loop containing nucleoside triphosphate hydrolases"/>
    <property type="match status" value="1"/>
</dbReference>
<evidence type="ECO:0000256" key="1">
    <source>
        <dbReference type="ARBA" id="ARBA00008314"/>
    </source>
</evidence>